<feature type="transmembrane region" description="Helical" evidence="8">
    <location>
        <begin position="173"/>
        <end position="190"/>
    </location>
</feature>
<feature type="transmembrane region" description="Helical" evidence="8">
    <location>
        <begin position="236"/>
        <end position="256"/>
    </location>
</feature>
<dbReference type="GO" id="GO:0005886">
    <property type="term" value="C:plasma membrane"/>
    <property type="evidence" value="ECO:0007669"/>
    <property type="project" value="UniProtKB-SubCell"/>
</dbReference>
<dbReference type="PANTHER" id="PTHR22911:SF137">
    <property type="entry name" value="SOLUTE CARRIER FAMILY 35 MEMBER G2-RELATED"/>
    <property type="match status" value="1"/>
</dbReference>
<feature type="domain" description="EamA" evidence="9">
    <location>
        <begin position="2"/>
        <end position="135"/>
    </location>
</feature>
<organism evidence="10 11">
    <name type="scientific">Nitrincola lacisaponensis</name>
    <dbReference type="NCBI Taxonomy" id="267850"/>
    <lineage>
        <taxon>Bacteria</taxon>
        <taxon>Pseudomonadati</taxon>
        <taxon>Pseudomonadota</taxon>
        <taxon>Gammaproteobacteria</taxon>
        <taxon>Oceanospirillales</taxon>
        <taxon>Oceanospirillaceae</taxon>
        <taxon>Nitrincola</taxon>
    </lineage>
</organism>
<dbReference type="EMBL" id="JMSZ01000016">
    <property type="protein sequence ID" value="KDE40285.1"/>
    <property type="molecule type" value="Genomic_DNA"/>
</dbReference>
<sequence>MQGLLLALSAYIIWGCFPLFFNLLSHVPSLEVLANRIVWSVVATLLLILLLGKRNQLLEVLKNRQLMPWLALTSVLISANWLLFIWAVTQHRVMEASLGYYMTPLISLLLARLLLKEALHPLQAVAGALATVAVVWELYSLGSLPWISLTLALTFGFYGLVRKRYPVDGLCGLTVEASLVLPIALLWLLWQFWSPTQNLLFGETTDTTLLLIASGIMTAIPLLLFAAAAKRLDLSVVGFIMYINPTLQFLIAVFIFKEDFPPQRVVTFVLIWTALVLFMWGMWQARKAQQQAVELG</sequence>
<dbReference type="Pfam" id="PF00892">
    <property type="entry name" value="EamA"/>
    <property type="match status" value="1"/>
</dbReference>
<feature type="transmembrane region" description="Helical" evidence="8">
    <location>
        <begin position="145"/>
        <end position="161"/>
    </location>
</feature>
<dbReference type="STRING" id="267850.ADINL_0877"/>
<evidence type="ECO:0000256" key="3">
    <source>
        <dbReference type="ARBA" id="ARBA00022448"/>
    </source>
</evidence>
<dbReference type="PANTHER" id="PTHR22911">
    <property type="entry name" value="ACYL-MALONYL CONDENSING ENZYME-RELATED"/>
    <property type="match status" value="1"/>
</dbReference>
<evidence type="ECO:0000256" key="5">
    <source>
        <dbReference type="ARBA" id="ARBA00022692"/>
    </source>
</evidence>
<keyword evidence="7 8" id="KW-0472">Membrane</keyword>
<comment type="subcellular location">
    <subcellularLocation>
        <location evidence="1">Cell membrane</location>
        <topology evidence="1">Multi-pass membrane protein</topology>
    </subcellularLocation>
</comment>
<evidence type="ECO:0000256" key="1">
    <source>
        <dbReference type="ARBA" id="ARBA00004651"/>
    </source>
</evidence>
<keyword evidence="4" id="KW-1003">Cell membrane</keyword>
<evidence type="ECO:0000256" key="7">
    <source>
        <dbReference type="ARBA" id="ARBA00023136"/>
    </source>
</evidence>
<evidence type="ECO:0000256" key="2">
    <source>
        <dbReference type="ARBA" id="ARBA00007362"/>
    </source>
</evidence>
<reference evidence="10 11" key="1">
    <citation type="journal article" date="2005" name="Int. J. Syst. Evol. Microbiol.">
        <title>Nitrincola lacisaponensis gen. nov., sp. nov., a novel alkaliphilic bacterium isolated from an alkaline, saline lake.</title>
        <authorList>
            <person name="Dimitriu P.A."/>
            <person name="Shukla S.K."/>
            <person name="Conradt J."/>
            <person name="Marquez M.C."/>
            <person name="Ventosa A."/>
            <person name="Maglia A."/>
            <person name="Peyton B.M."/>
            <person name="Pinkart H.C."/>
            <person name="Mormile M.R."/>
        </authorList>
    </citation>
    <scope>NUCLEOTIDE SEQUENCE [LARGE SCALE GENOMIC DNA]</scope>
    <source>
        <strain evidence="10 11">4CA</strain>
    </source>
</reference>
<protein>
    <submittedName>
        <fullName evidence="10">Protein rarD</fullName>
    </submittedName>
</protein>
<dbReference type="RefSeq" id="WP_036544320.1">
    <property type="nucleotide sequence ID" value="NZ_JBKBNO010000001.1"/>
</dbReference>
<keyword evidence="6 8" id="KW-1133">Transmembrane helix</keyword>
<feature type="transmembrane region" description="Helical" evidence="8">
    <location>
        <begin position="210"/>
        <end position="229"/>
    </location>
</feature>
<evidence type="ECO:0000259" key="9">
    <source>
        <dbReference type="Pfam" id="PF00892"/>
    </source>
</evidence>
<keyword evidence="3" id="KW-0813">Transport</keyword>
<dbReference type="NCBIfam" id="TIGR00688">
    <property type="entry name" value="rarD"/>
    <property type="match status" value="1"/>
</dbReference>
<dbReference type="OrthoDB" id="369870at2"/>
<evidence type="ECO:0000256" key="4">
    <source>
        <dbReference type="ARBA" id="ARBA00022475"/>
    </source>
</evidence>
<feature type="transmembrane region" description="Helical" evidence="8">
    <location>
        <begin position="66"/>
        <end position="86"/>
    </location>
</feature>
<keyword evidence="11" id="KW-1185">Reference proteome</keyword>
<dbReference type="InterPro" id="IPR037185">
    <property type="entry name" value="EmrE-like"/>
</dbReference>
<comment type="caution">
    <text evidence="10">The sequence shown here is derived from an EMBL/GenBank/DDBJ whole genome shotgun (WGS) entry which is preliminary data.</text>
</comment>
<dbReference type="InterPro" id="IPR000620">
    <property type="entry name" value="EamA_dom"/>
</dbReference>
<gene>
    <name evidence="10" type="ORF">ADINL_0877</name>
</gene>
<evidence type="ECO:0000313" key="11">
    <source>
        <dbReference type="Proteomes" id="UP000027318"/>
    </source>
</evidence>
<proteinExistence type="inferred from homology"/>
<accession>A0A063Y558</accession>
<keyword evidence="5 8" id="KW-0812">Transmembrane</keyword>
<feature type="transmembrane region" description="Helical" evidence="8">
    <location>
        <begin position="37"/>
        <end position="54"/>
    </location>
</feature>
<dbReference type="PATRIC" id="fig|267850.7.peg.871"/>
<dbReference type="SUPFAM" id="SSF103481">
    <property type="entry name" value="Multidrug resistance efflux transporter EmrE"/>
    <property type="match status" value="2"/>
</dbReference>
<dbReference type="AlphaFoldDB" id="A0A063Y558"/>
<feature type="transmembrane region" description="Helical" evidence="8">
    <location>
        <begin position="5"/>
        <end position="25"/>
    </location>
</feature>
<evidence type="ECO:0000313" key="10">
    <source>
        <dbReference type="EMBL" id="KDE40285.1"/>
    </source>
</evidence>
<comment type="similarity">
    <text evidence="2">Belongs to the EamA transporter family.</text>
</comment>
<evidence type="ECO:0000256" key="6">
    <source>
        <dbReference type="ARBA" id="ARBA00022989"/>
    </source>
</evidence>
<feature type="transmembrane region" description="Helical" evidence="8">
    <location>
        <begin position="262"/>
        <end position="283"/>
    </location>
</feature>
<dbReference type="Proteomes" id="UP000027318">
    <property type="component" value="Unassembled WGS sequence"/>
</dbReference>
<evidence type="ECO:0000256" key="8">
    <source>
        <dbReference type="SAM" id="Phobius"/>
    </source>
</evidence>
<dbReference type="InterPro" id="IPR004626">
    <property type="entry name" value="RarD"/>
</dbReference>
<feature type="transmembrane region" description="Helical" evidence="8">
    <location>
        <begin position="98"/>
        <end position="115"/>
    </location>
</feature>
<name>A0A063Y558_9GAMM</name>